<comment type="caution">
    <text evidence="3">The sequence shown here is derived from an EMBL/GenBank/DDBJ whole genome shotgun (WGS) entry which is preliminary data.</text>
</comment>
<evidence type="ECO:0000313" key="4">
    <source>
        <dbReference type="Proteomes" id="UP001525968"/>
    </source>
</evidence>
<accession>A0ABT2PS65</accession>
<reference evidence="3 4" key="1">
    <citation type="submission" date="2022-09" db="EMBL/GenBank/DDBJ databases">
        <title>Draft genome of isolate Be4.</title>
        <authorList>
            <person name="Sanchez-Castro I."/>
            <person name="Martinez-Rodriguez P."/>
            <person name="Descostes M."/>
            <person name="Merroun M."/>
        </authorList>
    </citation>
    <scope>NUCLEOTIDE SEQUENCE [LARGE SCALE GENOMIC DNA]</scope>
    <source>
        <strain evidence="3 4">Be4</strain>
    </source>
</reference>
<feature type="compositionally biased region" description="Low complexity" evidence="1">
    <location>
        <begin position="98"/>
        <end position="119"/>
    </location>
</feature>
<protein>
    <submittedName>
        <fullName evidence="3">Flagellar hook-length control protein FliK</fullName>
    </submittedName>
</protein>
<feature type="domain" description="Flagellar hook-length control protein-like C-terminal" evidence="2">
    <location>
        <begin position="218"/>
        <end position="299"/>
    </location>
</feature>
<proteinExistence type="predicted"/>
<keyword evidence="4" id="KW-1185">Reference proteome</keyword>
<keyword evidence="3" id="KW-0282">Flagellum</keyword>
<dbReference type="EMBL" id="JAODYH010000010">
    <property type="protein sequence ID" value="MCT9812629.1"/>
    <property type="molecule type" value="Genomic_DNA"/>
</dbReference>
<evidence type="ECO:0000256" key="1">
    <source>
        <dbReference type="SAM" id="MobiDB-lite"/>
    </source>
</evidence>
<dbReference type="CDD" id="cd17470">
    <property type="entry name" value="T3SS_Flik_C"/>
    <property type="match status" value="1"/>
</dbReference>
<dbReference type="InterPro" id="IPR021136">
    <property type="entry name" value="Flagellar_hook_control-like_C"/>
</dbReference>
<feature type="compositionally biased region" description="Low complexity" evidence="1">
    <location>
        <begin position="64"/>
        <end position="80"/>
    </location>
</feature>
<gene>
    <name evidence="3" type="ORF">N0K08_18515</name>
</gene>
<sequence>MDSAAITSVEWSGLTPQAMAEAGMFSLASLVGQTARMDGAAEAAQRDGRTPQSGEGATGPAALPMGAGQRAPGQPAAAPGLQTHQSKGAGAEAGAGTGAALTQGAAATQETSTSAQAPSTLSLTQAAGGAERNTPAPGLAALLAQMEAVPVAAADRAAAPLSGAVGSTAATDTGASPAGTVGLAETVAHAPAEGAEAAPAADAVLSPPDEAQADALSEQVAFWVQQKTQRAELTIDRQGQPVKVQVVVTGGEAHVTFRSNEQQTRDMLDASTAQLRELLEQQGLTLAGVSVQTADAGRQDSGASAGGDGAGRSSAQRGDGGAPLTAVVSADLRARPDALRAVDLFV</sequence>
<dbReference type="InterPro" id="IPR038610">
    <property type="entry name" value="FliK-like_C_sf"/>
</dbReference>
<evidence type="ECO:0000313" key="3">
    <source>
        <dbReference type="EMBL" id="MCT9812629.1"/>
    </source>
</evidence>
<feature type="region of interest" description="Disordered" evidence="1">
    <location>
        <begin position="295"/>
        <end position="322"/>
    </location>
</feature>
<feature type="region of interest" description="Disordered" evidence="1">
    <location>
        <begin position="38"/>
        <end position="119"/>
    </location>
</feature>
<keyword evidence="3" id="KW-0969">Cilium</keyword>
<dbReference type="Gene3D" id="3.30.750.140">
    <property type="match status" value="1"/>
</dbReference>
<organism evidence="3 4">
    <name type="scientific">Acidovorax bellezanensis</name>
    <dbReference type="NCBI Taxonomy" id="2976702"/>
    <lineage>
        <taxon>Bacteria</taxon>
        <taxon>Pseudomonadati</taxon>
        <taxon>Pseudomonadota</taxon>
        <taxon>Betaproteobacteria</taxon>
        <taxon>Burkholderiales</taxon>
        <taxon>Comamonadaceae</taxon>
        <taxon>Acidovorax</taxon>
    </lineage>
</organism>
<dbReference type="Proteomes" id="UP001525968">
    <property type="component" value="Unassembled WGS sequence"/>
</dbReference>
<keyword evidence="3" id="KW-0966">Cell projection</keyword>
<name>A0ABT2PS65_9BURK</name>
<dbReference type="Pfam" id="PF02120">
    <property type="entry name" value="Flg_hook"/>
    <property type="match status" value="1"/>
</dbReference>
<evidence type="ECO:0000259" key="2">
    <source>
        <dbReference type="Pfam" id="PF02120"/>
    </source>
</evidence>